<dbReference type="InterPro" id="IPR006612">
    <property type="entry name" value="THAP_Znf"/>
</dbReference>
<keyword evidence="2 5" id="KW-0863">Zinc-finger</keyword>
<organism evidence="8">
    <name type="scientific">Ooceraea biroi</name>
    <name type="common">Clonal raider ant</name>
    <name type="synonym">Cerapachys biroi</name>
    <dbReference type="NCBI Taxonomy" id="2015173"/>
    <lineage>
        <taxon>Eukaryota</taxon>
        <taxon>Metazoa</taxon>
        <taxon>Ecdysozoa</taxon>
        <taxon>Arthropoda</taxon>
        <taxon>Hexapoda</taxon>
        <taxon>Insecta</taxon>
        <taxon>Pterygota</taxon>
        <taxon>Neoptera</taxon>
        <taxon>Endopterygota</taxon>
        <taxon>Hymenoptera</taxon>
        <taxon>Apocrita</taxon>
        <taxon>Aculeata</taxon>
        <taxon>Formicoidea</taxon>
        <taxon>Formicidae</taxon>
        <taxon>Dorylinae</taxon>
        <taxon>Ooceraea</taxon>
    </lineage>
</organism>
<accession>A0A3L8D6Q9</accession>
<keyword evidence="3" id="KW-0862">Zinc</keyword>
<dbReference type="PANTHER" id="PTHR46600">
    <property type="entry name" value="THAP DOMAIN-CONTAINING"/>
    <property type="match status" value="1"/>
</dbReference>
<comment type="caution">
    <text evidence="8">The sequence shown here is derived from an EMBL/GenBank/DDBJ whole genome shotgun (WGS) entry which is preliminary data.</text>
</comment>
<feature type="domain" description="THAP-type" evidence="7">
    <location>
        <begin position="1"/>
        <end position="88"/>
    </location>
</feature>
<dbReference type="InterPro" id="IPR026516">
    <property type="entry name" value="THAP1/10"/>
</dbReference>
<dbReference type="PROSITE" id="PS50950">
    <property type="entry name" value="ZF_THAP"/>
    <property type="match status" value="1"/>
</dbReference>
<sequence length="430" mass="48690">MRKSGYRKCSVKRCKNTTANSNCRFFRFPKDNARAKQWVTACNREDLVLKTAEYLYAINRICSDHFEDRMYANDLKSRLLPSARPTLNLHNHEENDQNIANAEILPNNNILVESNNIPKIASNTSQSAVVKTSHVIKPTFQIEANGHDYIGTALASELPQIDARGSQVNKLIEANGHDYIETASASEFLPQTDTPVLVSKLNCTDVQRNVSSITENATSGHNFGIKHNEMTLQTVILRPIHSVSTNLQSSIIVSSANHSIAVNPKLTVAAPFYVVHPSSPGKVLRNTQCYKDQLPVKQSLNKMVQTTKELCAHESKKLKFQKLKLQKEIRILRKENAALRETIEKMNLSKNQFLKCCEKYVSPQVALFIKEQISVHNQKAKGRRYSLKFKRLCLNLHFKRPRTYKALSSIFSLPSRATLQRMTTKSLVEV</sequence>
<dbReference type="Proteomes" id="UP000279307">
    <property type="component" value="Chromosome 12"/>
</dbReference>
<name>A0A3L8D6Q9_OOCBI</name>
<feature type="coiled-coil region" evidence="6">
    <location>
        <begin position="315"/>
        <end position="349"/>
    </location>
</feature>
<evidence type="ECO:0000259" key="7">
    <source>
        <dbReference type="PROSITE" id="PS50950"/>
    </source>
</evidence>
<reference evidence="8" key="1">
    <citation type="journal article" date="2018" name="Genome Res.">
        <title>The genomic architecture and molecular evolution of ant odorant receptors.</title>
        <authorList>
            <person name="McKenzie S.K."/>
            <person name="Kronauer D.J.C."/>
        </authorList>
    </citation>
    <scope>NUCLEOTIDE SEQUENCE [LARGE SCALE GENOMIC DNA]</scope>
    <source>
        <strain evidence="8">Clonal line C1</strain>
    </source>
</reference>
<reference evidence="8" key="2">
    <citation type="submission" date="2018-07" db="EMBL/GenBank/DDBJ databases">
        <authorList>
            <person name="Mckenzie S.K."/>
            <person name="Kronauer D.J.C."/>
        </authorList>
    </citation>
    <scope>NUCLEOTIDE SEQUENCE</scope>
    <source>
        <strain evidence="8">Clonal line C1</strain>
    </source>
</reference>
<keyword evidence="1" id="KW-0479">Metal-binding</keyword>
<keyword evidence="6" id="KW-0175">Coiled coil</keyword>
<evidence type="ECO:0000256" key="4">
    <source>
        <dbReference type="ARBA" id="ARBA00023125"/>
    </source>
</evidence>
<dbReference type="Pfam" id="PF05485">
    <property type="entry name" value="THAP"/>
    <property type="match status" value="1"/>
</dbReference>
<proteinExistence type="predicted"/>
<dbReference type="SMART" id="SM00980">
    <property type="entry name" value="THAP"/>
    <property type="match status" value="1"/>
</dbReference>
<dbReference type="EMBL" id="QOIP01000012">
    <property type="protein sequence ID" value="RLU15944.1"/>
    <property type="molecule type" value="Genomic_DNA"/>
</dbReference>
<evidence type="ECO:0000313" key="8">
    <source>
        <dbReference type="EMBL" id="RLU15944.1"/>
    </source>
</evidence>
<gene>
    <name evidence="8" type="ORF">DMN91_011702</name>
</gene>
<dbReference type="InterPro" id="IPR038441">
    <property type="entry name" value="THAP_Znf_sf"/>
</dbReference>
<evidence type="ECO:0000256" key="2">
    <source>
        <dbReference type="ARBA" id="ARBA00022771"/>
    </source>
</evidence>
<evidence type="ECO:0000256" key="5">
    <source>
        <dbReference type="PROSITE-ProRule" id="PRU00309"/>
    </source>
</evidence>
<keyword evidence="4 5" id="KW-0238">DNA-binding</keyword>
<dbReference type="GO" id="GO:0043565">
    <property type="term" value="F:sequence-specific DNA binding"/>
    <property type="evidence" value="ECO:0007669"/>
    <property type="project" value="InterPro"/>
</dbReference>
<dbReference type="OrthoDB" id="7696810at2759"/>
<dbReference type="SMART" id="SM00692">
    <property type="entry name" value="DM3"/>
    <property type="match status" value="1"/>
</dbReference>
<dbReference type="SUPFAM" id="SSF57716">
    <property type="entry name" value="Glucocorticoid receptor-like (DNA-binding domain)"/>
    <property type="match status" value="1"/>
</dbReference>
<protein>
    <recommendedName>
        <fullName evidence="7">THAP-type domain-containing protein</fullName>
    </recommendedName>
</protein>
<evidence type="ECO:0000256" key="3">
    <source>
        <dbReference type="ARBA" id="ARBA00022833"/>
    </source>
</evidence>
<dbReference type="AlphaFoldDB" id="A0A3L8D6Q9"/>
<evidence type="ECO:0000256" key="6">
    <source>
        <dbReference type="SAM" id="Coils"/>
    </source>
</evidence>
<dbReference type="PANTHER" id="PTHR46600:SF11">
    <property type="entry name" value="THAP DOMAIN-CONTAINING PROTEIN 10"/>
    <property type="match status" value="1"/>
</dbReference>
<evidence type="ECO:0000256" key="1">
    <source>
        <dbReference type="ARBA" id="ARBA00022723"/>
    </source>
</evidence>
<dbReference type="Gene3D" id="6.20.210.20">
    <property type="entry name" value="THAP domain"/>
    <property type="match status" value="1"/>
</dbReference>
<dbReference type="GO" id="GO:0008270">
    <property type="term" value="F:zinc ion binding"/>
    <property type="evidence" value="ECO:0007669"/>
    <property type="project" value="UniProtKB-KW"/>
</dbReference>